<accession>A0A0N0DX96</accession>
<dbReference type="GeneID" id="26902827"/>
<dbReference type="AlphaFoldDB" id="A0A0N0DX96"/>
<protein>
    <submittedName>
        <fullName evidence="7">Putative transporter</fullName>
    </submittedName>
</protein>
<keyword evidence="2 6" id="KW-0812">Transmembrane</keyword>
<dbReference type="Pfam" id="PF03547">
    <property type="entry name" value="Mem_trans"/>
    <property type="match status" value="1"/>
</dbReference>
<dbReference type="GO" id="GO:0016020">
    <property type="term" value="C:membrane"/>
    <property type="evidence" value="ECO:0007669"/>
    <property type="project" value="UniProtKB-SubCell"/>
</dbReference>
<evidence type="ECO:0000256" key="4">
    <source>
        <dbReference type="ARBA" id="ARBA00023136"/>
    </source>
</evidence>
<feature type="transmembrane region" description="Helical" evidence="6">
    <location>
        <begin position="6"/>
        <end position="34"/>
    </location>
</feature>
<feature type="transmembrane region" description="Helical" evidence="6">
    <location>
        <begin position="72"/>
        <end position="93"/>
    </location>
</feature>
<proteinExistence type="predicted"/>
<evidence type="ECO:0000256" key="6">
    <source>
        <dbReference type="SAM" id="Phobius"/>
    </source>
</evidence>
<dbReference type="VEuPathDB" id="TriTrypDB:LpyrH10_04_0860"/>
<feature type="transmembrane region" description="Helical" evidence="6">
    <location>
        <begin position="46"/>
        <end position="66"/>
    </location>
</feature>
<dbReference type="EMBL" id="LGTL01000004">
    <property type="protein sequence ID" value="KPA82728.1"/>
    <property type="molecule type" value="Genomic_DNA"/>
</dbReference>
<dbReference type="Proteomes" id="UP000037923">
    <property type="component" value="Unassembled WGS sequence"/>
</dbReference>
<gene>
    <name evidence="7" type="ORF">ABB37_02536</name>
</gene>
<name>A0A0N0DX96_LEPPY</name>
<dbReference type="InterPro" id="IPR039305">
    <property type="entry name" value="PILS2/6"/>
</dbReference>
<dbReference type="RefSeq" id="XP_015661167.1">
    <property type="nucleotide sequence ID" value="XM_015799565.1"/>
</dbReference>
<keyword evidence="3 6" id="KW-1133">Transmembrane helix</keyword>
<reference evidence="7 8" key="1">
    <citation type="submission" date="2015-07" db="EMBL/GenBank/DDBJ databases">
        <title>High-quality genome of monoxenous trypanosomatid Leptomonas pyrrhocoris.</title>
        <authorList>
            <person name="Flegontov P."/>
            <person name="Butenko A."/>
            <person name="Firsov S."/>
            <person name="Vlcek C."/>
            <person name="Logacheva M.D."/>
            <person name="Field M."/>
            <person name="Filatov D."/>
            <person name="Flegontova O."/>
            <person name="Gerasimov E."/>
            <person name="Jackson A.P."/>
            <person name="Kelly S."/>
            <person name="Opperdoes F."/>
            <person name="O'Reilly A."/>
            <person name="Votypka J."/>
            <person name="Yurchenko V."/>
            <person name="Lukes J."/>
        </authorList>
    </citation>
    <scope>NUCLEOTIDE SEQUENCE [LARGE SCALE GENOMIC DNA]</scope>
    <source>
        <strain evidence="7">H10</strain>
    </source>
</reference>
<comment type="caution">
    <text evidence="7">The sequence shown here is derived from an EMBL/GenBank/DDBJ whole genome shotgun (WGS) entry which is preliminary data.</text>
</comment>
<comment type="subcellular location">
    <subcellularLocation>
        <location evidence="1">Membrane</location>
        <topology evidence="1">Multi-pass membrane protein</topology>
    </subcellularLocation>
</comment>
<evidence type="ECO:0000313" key="8">
    <source>
        <dbReference type="Proteomes" id="UP000037923"/>
    </source>
</evidence>
<keyword evidence="4 6" id="KW-0472">Membrane</keyword>
<dbReference type="InterPro" id="IPR004776">
    <property type="entry name" value="Mem_transp_PIN-like"/>
</dbReference>
<keyword evidence="8" id="KW-1185">Reference proteome</keyword>
<evidence type="ECO:0000256" key="1">
    <source>
        <dbReference type="ARBA" id="ARBA00004141"/>
    </source>
</evidence>
<organism evidence="7 8">
    <name type="scientific">Leptomonas pyrrhocoris</name>
    <name type="common">Firebug parasite</name>
    <dbReference type="NCBI Taxonomy" id="157538"/>
    <lineage>
        <taxon>Eukaryota</taxon>
        <taxon>Discoba</taxon>
        <taxon>Euglenozoa</taxon>
        <taxon>Kinetoplastea</taxon>
        <taxon>Metakinetoplastina</taxon>
        <taxon>Trypanosomatida</taxon>
        <taxon>Trypanosomatidae</taxon>
        <taxon>Leishmaniinae</taxon>
        <taxon>Leptomonas</taxon>
    </lineage>
</organism>
<evidence type="ECO:0000256" key="2">
    <source>
        <dbReference type="ARBA" id="ARBA00022692"/>
    </source>
</evidence>
<dbReference type="PANTHER" id="PTHR31419">
    <property type="entry name" value="PROTEIN PIN-LIKES 2"/>
    <property type="match status" value="1"/>
</dbReference>
<dbReference type="PANTHER" id="PTHR31419:SF1">
    <property type="entry name" value="PROTEIN PIN-LIKES 6"/>
    <property type="match status" value="1"/>
</dbReference>
<evidence type="ECO:0000256" key="5">
    <source>
        <dbReference type="SAM" id="MobiDB-lite"/>
    </source>
</evidence>
<dbReference type="GO" id="GO:0055085">
    <property type="term" value="P:transmembrane transport"/>
    <property type="evidence" value="ECO:0007669"/>
    <property type="project" value="InterPro"/>
</dbReference>
<feature type="compositionally biased region" description="Low complexity" evidence="5">
    <location>
        <begin position="232"/>
        <end position="241"/>
    </location>
</feature>
<sequence length="284" mass="31160">MTNFYVGLMIITSTTVGKIILTSSAGTVISRYFGTLDSSIKGLSYIAMRVALPCLLFTNLCFAVTWEQLSKFYWAPLFGCVPMILGFLSSFLVRRLLSKEYRYVVILASTFQNALTFPVSILINLKGIEWFTGQAVADAQSYVFLYNIMCNIGLYSIGEPLVAWAKQTEVQEEEAELRRQRLIHMGATANEIAAFENRSFAYPFESPRQRSTQEALPDAQRRTAATTIAATAAVSASPGATENARGDGPGATRVVSPSLGRGQADCTAAGVTGDCAERRRLWQR</sequence>
<evidence type="ECO:0000313" key="7">
    <source>
        <dbReference type="EMBL" id="KPA82728.1"/>
    </source>
</evidence>
<dbReference type="OrthoDB" id="191139at2759"/>
<evidence type="ECO:0000256" key="3">
    <source>
        <dbReference type="ARBA" id="ARBA00022989"/>
    </source>
</evidence>
<feature type="region of interest" description="Disordered" evidence="5">
    <location>
        <begin position="232"/>
        <end position="265"/>
    </location>
</feature>